<keyword evidence="3" id="KW-1185">Reference proteome</keyword>
<evidence type="ECO:0000313" key="2">
    <source>
        <dbReference type="EMBL" id="RYB04934.1"/>
    </source>
</evidence>
<feature type="compositionally biased region" description="Basic and acidic residues" evidence="1">
    <location>
        <begin position="340"/>
        <end position="363"/>
    </location>
</feature>
<proteinExistence type="predicted"/>
<sequence>MDHDDDLRGSLERLVRLGRTPDVDIRPVLLRVLVDMFVRRSHHAPGDLLQFDDMIGRLLDDADGEVRRSVAETLAGHPATPTRLLKRFLAEGGDIAVPVLARAEVGTGALTQAADWGTTAMAVAVAGRPDLRPETVESLAGRPEPEVLRALAQNAAAPLAAGTFAYLVRRARDDEALGRALLERDGLPPASQAPLFLLADSARRAAILLAARREDLAPDERRRPQTAEDVVALERVERAIMAPDRDGFDTALAVALNVRVEDAWRLIDDPRGEPLAVALAAIGASPELAARVFILSGPAIGHSVMAVRNLTALVEGLPRRTALRLVGAMTQAASRAQRRPPADQDGRPRVEDGRSVARSRERAEDIVAAAQRRIRGF</sequence>
<gene>
    <name evidence="2" type="ORF">D3272_10680</name>
</gene>
<protein>
    <submittedName>
        <fullName evidence="2">DUF2336 domain-containing protein</fullName>
    </submittedName>
</protein>
<dbReference type="Pfam" id="PF10098">
    <property type="entry name" value="DUF2336"/>
    <property type="match status" value="1"/>
</dbReference>
<name>A0A4Q2RGK2_9HYPH</name>
<dbReference type="AlphaFoldDB" id="A0A4Q2RGK2"/>
<reference evidence="2 3" key="1">
    <citation type="submission" date="2018-09" db="EMBL/GenBank/DDBJ databases">
        <authorList>
            <person name="Grouzdev D.S."/>
            <person name="Krutkina M.S."/>
        </authorList>
    </citation>
    <scope>NUCLEOTIDE SEQUENCE [LARGE SCALE GENOMIC DNA]</scope>
    <source>
        <strain evidence="2 3">RmlP001</strain>
    </source>
</reference>
<dbReference type="OrthoDB" id="8455292at2"/>
<dbReference type="EMBL" id="QYBC01000008">
    <property type="protein sequence ID" value="RYB04934.1"/>
    <property type="molecule type" value="Genomic_DNA"/>
</dbReference>
<accession>A0A4Q2RGK2</accession>
<feature type="region of interest" description="Disordered" evidence="1">
    <location>
        <begin position="331"/>
        <end position="363"/>
    </location>
</feature>
<dbReference type="InterPro" id="IPR019285">
    <property type="entry name" value="DUF2336"/>
</dbReference>
<evidence type="ECO:0000313" key="3">
    <source>
        <dbReference type="Proteomes" id="UP000289411"/>
    </source>
</evidence>
<organism evidence="2 3">
    <name type="scientific">Lichenibacterium ramalinae</name>
    <dbReference type="NCBI Taxonomy" id="2316527"/>
    <lineage>
        <taxon>Bacteria</taxon>
        <taxon>Pseudomonadati</taxon>
        <taxon>Pseudomonadota</taxon>
        <taxon>Alphaproteobacteria</taxon>
        <taxon>Hyphomicrobiales</taxon>
        <taxon>Lichenihabitantaceae</taxon>
        <taxon>Lichenibacterium</taxon>
    </lineage>
</organism>
<evidence type="ECO:0000256" key="1">
    <source>
        <dbReference type="SAM" id="MobiDB-lite"/>
    </source>
</evidence>
<dbReference type="Proteomes" id="UP000289411">
    <property type="component" value="Unassembled WGS sequence"/>
</dbReference>
<reference evidence="2 3" key="2">
    <citation type="submission" date="2019-02" db="EMBL/GenBank/DDBJ databases">
        <title>'Lichenibacterium ramalinii' gen. nov. sp. nov., 'Lichenibacterium minor' gen. nov. sp. nov.</title>
        <authorList>
            <person name="Pankratov T."/>
        </authorList>
    </citation>
    <scope>NUCLEOTIDE SEQUENCE [LARGE SCALE GENOMIC DNA]</scope>
    <source>
        <strain evidence="2 3">RmlP001</strain>
    </source>
</reference>
<comment type="caution">
    <text evidence="2">The sequence shown here is derived from an EMBL/GenBank/DDBJ whole genome shotgun (WGS) entry which is preliminary data.</text>
</comment>
<dbReference type="RefSeq" id="WP_129219166.1">
    <property type="nucleotide sequence ID" value="NZ_QYBC01000008.1"/>
</dbReference>